<dbReference type="EMBL" id="JAYKXP010000032">
    <property type="protein sequence ID" value="KAK7041796.1"/>
    <property type="molecule type" value="Genomic_DNA"/>
</dbReference>
<evidence type="ECO:0000313" key="7">
    <source>
        <dbReference type="Proteomes" id="UP001383192"/>
    </source>
</evidence>
<feature type="transmembrane region" description="Helical" evidence="5">
    <location>
        <begin position="73"/>
        <end position="92"/>
    </location>
</feature>
<feature type="transmembrane region" description="Helical" evidence="5">
    <location>
        <begin position="99"/>
        <end position="118"/>
    </location>
</feature>
<keyword evidence="3 5" id="KW-1133">Transmembrane helix</keyword>
<dbReference type="PANTHER" id="PTHR23294:SF59">
    <property type="entry name" value="UNC93-LIKE PROTEIN C922.05C"/>
    <property type="match status" value="1"/>
</dbReference>
<evidence type="ECO:0000256" key="4">
    <source>
        <dbReference type="ARBA" id="ARBA00023136"/>
    </source>
</evidence>
<feature type="transmembrane region" description="Helical" evidence="5">
    <location>
        <begin position="198"/>
        <end position="216"/>
    </location>
</feature>
<evidence type="ECO:0008006" key="8">
    <source>
        <dbReference type="Google" id="ProtNLM"/>
    </source>
</evidence>
<protein>
    <recommendedName>
        <fullName evidence="8">MFS general substrate transporter</fullName>
    </recommendedName>
</protein>
<feature type="transmembrane region" description="Helical" evidence="5">
    <location>
        <begin position="164"/>
        <end position="186"/>
    </location>
</feature>
<dbReference type="Proteomes" id="UP001383192">
    <property type="component" value="Unassembled WGS sequence"/>
</dbReference>
<keyword evidence="4 5" id="KW-0472">Membrane</keyword>
<evidence type="ECO:0000256" key="2">
    <source>
        <dbReference type="ARBA" id="ARBA00022692"/>
    </source>
</evidence>
<keyword evidence="2 5" id="KW-0812">Transmembrane</keyword>
<feature type="transmembrane region" description="Helical" evidence="5">
    <location>
        <begin position="430"/>
        <end position="449"/>
    </location>
</feature>
<dbReference type="Gene3D" id="1.20.1250.20">
    <property type="entry name" value="MFS general substrate transporter like domains"/>
    <property type="match status" value="1"/>
</dbReference>
<dbReference type="InterPro" id="IPR011701">
    <property type="entry name" value="MFS"/>
</dbReference>
<evidence type="ECO:0000256" key="3">
    <source>
        <dbReference type="ARBA" id="ARBA00022989"/>
    </source>
</evidence>
<gene>
    <name evidence="6" type="ORF">VNI00_009085</name>
</gene>
<evidence type="ECO:0000256" key="1">
    <source>
        <dbReference type="ARBA" id="ARBA00004141"/>
    </source>
</evidence>
<feature type="transmembrane region" description="Helical" evidence="5">
    <location>
        <begin position="31"/>
        <end position="53"/>
    </location>
</feature>
<comment type="caution">
    <text evidence="6">The sequence shown here is derived from an EMBL/GenBank/DDBJ whole genome shotgun (WGS) entry which is preliminary data.</text>
</comment>
<dbReference type="GO" id="GO:0016020">
    <property type="term" value="C:membrane"/>
    <property type="evidence" value="ECO:0007669"/>
    <property type="project" value="UniProtKB-SubCell"/>
</dbReference>
<dbReference type="InterPro" id="IPR051617">
    <property type="entry name" value="UNC-93-like_regulator"/>
</dbReference>
<feature type="transmembrane region" description="Helical" evidence="5">
    <location>
        <begin position="290"/>
        <end position="307"/>
    </location>
</feature>
<dbReference type="PANTHER" id="PTHR23294">
    <property type="entry name" value="ET TRANSLATION PRODUCT-RELATED"/>
    <property type="match status" value="1"/>
</dbReference>
<evidence type="ECO:0000313" key="6">
    <source>
        <dbReference type="EMBL" id="KAK7041796.1"/>
    </source>
</evidence>
<evidence type="ECO:0000256" key="5">
    <source>
        <dbReference type="SAM" id="Phobius"/>
    </source>
</evidence>
<keyword evidence="7" id="KW-1185">Reference proteome</keyword>
<dbReference type="SUPFAM" id="SSF103473">
    <property type="entry name" value="MFS general substrate transporter"/>
    <property type="match status" value="1"/>
</dbReference>
<dbReference type="Pfam" id="PF07690">
    <property type="entry name" value="MFS_1"/>
    <property type="match status" value="1"/>
</dbReference>
<name>A0AAW0CRH2_9AGAR</name>
<dbReference type="InterPro" id="IPR036259">
    <property type="entry name" value="MFS_trans_sf"/>
</dbReference>
<proteinExistence type="predicted"/>
<dbReference type="AlphaFoldDB" id="A0AAW0CRH2"/>
<comment type="subcellular location">
    <subcellularLocation>
        <location evidence="1">Membrane</location>
        <topology evidence="1">Multi-pass membrane protein</topology>
    </subcellularLocation>
</comment>
<feature type="transmembrane region" description="Helical" evidence="5">
    <location>
        <begin position="368"/>
        <end position="387"/>
    </location>
</feature>
<feature type="transmembrane region" description="Helical" evidence="5">
    <location>
        <begin position="254"/>
        <end position="270"/>
    </location>
</feature>
<feature type="transmembrane region" description="Helical" evidence="5">
    <location>
        <begin position="124"/>
        <end position="143"/>
    </location>
</feature>
<organism evidence="6 7">
    <name type="scientific">Paramarasmius palmivorus</name>
    <dbReference type="NCBI Taxonomy" id="297713"/>
    <lineage>
        <taxon>Eukaryota</taxon>
        <taxon>Fungi</taxon>
        <taxon>Dikarya</taxon>
        <taxon>Basidiomycota</taxon>
        <taxon>Agaricomycotina</taxon>
        <taxon>Agaricomycetes</taxon>
        <taxon>Agaricomycetidae</taxon>
        <taxon>Agaricales</taxon>
        <taxon>Marasmiineae</taxon>
        <taxon>Marasmiaceae</taxon>
        <taxon>Paramarasmius</taxon>
    </lineage>
</organism>
<feature type="transmembrane region" description="Helical" evidence="5">
    <location>
        <begin position="319"/>
        <end position="338"/>
    </location>
</feature>
<sequence>MSDIEKVTSSDDAGSKDQQVIYERPKGFMGLYSHPITQVCMVGFVCFMCPGLFNALNGLGAGGQVDSETSANANAALYSTFAIFGFFGGSINNRLGSKLTLLLGSLGYCLYIGSYLAMNIHPNAGGFVIAAGAILGICAGLLWSAQGSLMLSYPTEQEKGRFIAIFWTIFNLGAVLGAAVSLGQNFNSTANSVSNSTYIAFTVLTGIGILIPLLLVDPKNIIRTDGTKPTIPEDPSWNTQLYGLWVALKTDPQIIMLFPMFFSSNWFYTWQFNAYNGAIFNIRARSLNNFLYWTAQIVGSVLMSFILDHKSLTRRARAFSSWALLFALIFASHIWGYFYQKQYDRNTYPPDDDTVRFDIYDNGYIGRVFLYIVFGILDAAWQTTIYWLMGAMSNDPAKLAYFSGFYKCIQSAGNAGIWRADAVKIPYMNIYISTWVLLVAGLIFALPMIHMRVKNHTDLEDETIARMDKSGHIRDTEEVEAELKAK</sequence>
<reference evidence="6 7" key="1">
    <citation type="submission" date="2024-01" db="EMBL/GenBank/DDBJ databases">
        <title>A draft genome for a cacao thread blight-causing isolate of Paramarasmius palmivorus.</title>
        <authorList>
            <person name="Baruah I.K."/>
            <person name="Bukari Y."/>
            <person name="Amoako-Attah I."/>
            <person name="Meinhardt L.W."/>
            <person name="Bailey B.A."/>
            <person name="Cohen S.P."/>
        </authorList>
    </citation>
    <scope>NUCLEOTIDE SEQUENCE [LARGE SCALE GENOMIC DNA]</scope>
    <source>
        <strain evidence="6 7">GH-12</strain>
    </source>
</reference>
<dbReference type="GO" id="GO:0022857">
    <property type="term" value="F:transmembrane transporter activity"/>
    <property type="evidence" value="ECO:0007669"/>
    <property type="project" value="InterPro"/>
</dbReference>
<accession>A0AAW0CRH2</accession>